<name>A0A1M7B312_9BRAD</name>
<reference evidence="2 3" key="1">
    <citation type="submission" date="2016-10" db="EMBL/GenBank/DDBJ databases">
        <authorList>
            <person name="de Groot N.N."/>
        </authorList>
    </citation>
    <scope>NUCLEOTIDE SEQUENCE [LARGE SCALE GENOMIC DNA]</scope>
    <source>
        <strain evidence="2 3">GAS522</strain>
    </source>
</reference>
<keyword evidence="1" id="KW-1133">Transmembrane helix</keyword>
<keyword evidence="1" id="KW-0812">Transmembrane</keyword>
<dbReference type="AlphaFoldDB" id="A0A1M7B312"/>
<proteinExistence type="predicted"/>
<feature type="transmembrane region" description="Helical" evidence="1">
    <location>
        <begin position="82"/>
        <end position="101"/>
    </location>
</feature>
<feature type="transmembrane region" description="Helical" evidence="1">
    <location>
        <begin position="48"/>
        <end position="70"/>
    </location>
</feature>
<gene>
    <name evidence="2" type="ORF">SAMN05444171_4271</name>
</gene>
<dbReference type="EMBL" id="FNTI01000001">
    <property type="protein sequence ID" value="SED49784.1"/>
    <property type="molecule type" value="Genomic_DNA"/>
</dbReference>
<dbReference type="Proteomes" id="UP000183208">
    <property type="component" value="Unassembled WGS sequence"/>
</dbReference>
<feature type="transmembrane region" description="Helical" evidence="1">
    <location>
        <begin position="21"/>
        <end position="42"/>
    </location>
</feature>
<evidence type="ECO:0000256" key="1">
    <source>
        <dbReference type="SAM" id="Phobius"/>
    </source>
</evidence>
<keyword evidence="1" id="KW-0472">Membrane</keyword>
<protein>
    <submittedName>
        <fullName evidence="2">Uncharacterized protein</fullName>
    </submittedName>
</protein>
<organism evidence="2 3">
    <name type="scientific">Bradyrhizobium lablabi</name>
    <dbReference type="NCBI Taxonomy" id="722472"/>
    <lineage>
        <taxon>Bacteria</taxon>
        <taxon>Pseudomonadati</taxon>
        <taxon>Pseudomonadota</taxon>
        <taxon>Alphaproteobacteria</taxon>
        <taxon>Hyphomicrobiales</taxon>
        <taxon>Nitrobacteraceae</taxon>
        <taxon>Bradyrhizobium</taxon>
    </lineage>
</organism>
<evidence type="ECO:0000313" key="2">
    <source>
        <dbReference type="EMBL" id="SED49784.1"/>
    </source>
</evidence>
<accession>A0A1M7B312</accession>
<sequence>MTKMTTPATTAEARPSVRAALIAALVISAVTLGIATFELAMADWPSGFVLLVLVPLTALTFIGCGLWSMTLLLRIRSHGLKFAGPFLVYALTLAALVYAPLQEIALQRNFAWHRASRERIVARVEAGELKPNIATNENLIALGNGEANVSAGGNDIVVDQAENGSYVLFLTSRGLKHTFTGFLHVPAGADPKDFFEFDDKPPSRLVRYDKDWYFVAN</sequence>
<evidence type="ECO:0000313" key="3">
    <source>
        <dbReference type="Proteomes" id="UP000183208"/>
    </source>
</evidence>